<evidence type="ECO:0000313" key="3">
    <source>
        <dbReference type="EMBL" id="TCF40416.1"/>
    </source>
</evidence>
<organism evidence="4 5">
    <name type="scientific">Bifidobacterium longum subsp. longum</name>
    <dbReference type="NCBI Taxonomy" id="1679"/>
    <lineage>
        <taxon>Bacteria</taxon>
        <taxon>Bacillati</taxon>
        <taxon>Actinomycetota</taxon>
        <taxon>Actinomycetes</taxon>
        <taxon>Bifidobacteriales</taxon>
        <taxon>Bifidobacteriaceae</taxon>
        <taxon>Bifidobacterium</taxon>
    </lineage>
</organism>
<protein>
    <submittedName>
        <fullName evidence="4">Uncharacterized protein</fullName>
    </submittedName>
</protein>
<accession>A0A4R0W9T6</accession>
<dbReference type="Proteomes" id="UP000293475">
    <property type="component" value="Unassembled WGS sequence"/>
</dbReference>
<reference evidence="5 6" key="1">
    <citation type="journal article" date="2018" name="Sci. Rep.">
        <title>Genomic diversity and distribution of Bifidobacterium longum subsp. longum across the human lifespan.</title>
        <authorList>
            <person name="Odamaki T."/>
            <person name="Bottacini F."/>
            <person name="Kato K."/>
            <person name="Mitsuyama E."/>
            <person name="Yoshida K."/>
            <person name="Horigome A."/>
            <person name="Xiao J.Z."/>
            <person name="van Sinderen D."/>
        </authorList>
    </citation>
    <scope>NUCLEOTIDE SEQUENCE [LARGE SCALE GENOMIC DNA]</scope>
    <source>
        <strain evidence="2 6">MCC10004</strain>
        <strain evidence="3 7">MCC10100</strain>
        <strain evidence="4 5">MCC10126</strain>
    </source>
</reference>
<evidence type="ECO:0000313" key="6">
    <source>
        <dbReference type="Proteomes" id="UP000293475"/>
    </source>
</evidence>
<dbReference type="Proteomes" id="UP000291501">
    <property type="component" value="Unassembled WGS sequence"/>
</dbReference>
<dbReference type="EMBL" id="SHST01000015">
    <property type="protein sequence ID" value="TCF40416.1"/>
    <property type="molecule type" value="Genomic_DNA"/>
</dbReference>
<proteinExistence type="predicted"/>
<feature type="compositionally biased region" description="Acidic residues" evidence="1">
    <location>
        <begin position="218"/>
        <end position="229"/>
    </location>
</feature>
<feature type="region of interest" description="Disordered" evidence="1">
    <location>
        <begin position="205"/>
        <end position="230"/>
    </location>
</feature>
<evidence type="ECO:0000256" key="1">
    <source>
        <dbReference type="SAM" id="MobiDB-lite"/>
    </source>
</evidence>
<reference evidence="4" key="2">
    <citation type="submission" date="2019-02" db="EMBL/GenBank/DDBJ databases">
        <authorList>
            <person name="Odamaki T."/>
        </authorList>
    </citation>
    <scope>NUCLEOTIDE SEQUENCE</scope>
    <source>
        <strain evidence="2">MCC10004</strain>
        <strain evidence="3">MCC10100</strain>
        <strain evidence="4">MCC10126</strain>
    </source>
</reference>
<gene>
    <name evidence="2" type="ORF">MCC10004_0415</name>
    <name evidence="3" type="ORF">MCC10100_0457</name>
    <name evidence="4" type="ORF">MCC10126_0499</name>
</gene>
<sequence length="409" mass="45733">MSIRLDERRYVEELKRLVADFRMWKNPLVPLPDGFEDDLVWRSYRVFGQTNPADIIALAVRTHDEDLVAQGEGFISDSVSMIDDEDVFGWLFRMIWGKELQLRQQIADADVENLDATFDFLTSACRLAAHVLLGWGEGDTSSAYIARLFLIEQYDDALNCILPYSNVSLNTNESELVVSDLRDRAIAAAMRRGETAAMEMKLHKAEDGPHYSSGEDSTASDDGEGLDVADDGRPFPQSDVLYLFDADHVIEAYRYFLDHADGDADGDGELDNGNPWRRPDFVQDKLLTLAGAGIVEPLVSTALEQGDGDRLEAALNLLTIYRGIVCDDGILALPIIAARTLQDSDGLRPDADLDQRMRYLESSRDLCSSMAAMLLARIPDPSWSRRLAMDLLNADMESYVRHVRELAES</sequence>
<dbReference type="EMBL" id="SHPO01000008">
    <property type="protein sequence ID" value="TCD79028.1"/>
    <property type="molecule type" value="Genomic_DNA"/>
</dbReference>
<evidence type="ECO:0000313" key="4">
    <source>
        <dbReference type="EMBL" id="TCF84991.1"/>
    </source>
</evidence>
<dbReference type="AlphaFoldDB" id="A0A4R0W9T6"/>
<dbReference type="EMBL" id="SHTN01000007">
    <property type="protein sequence ID" value="TCF84991.1"/>
    <property type="molecule type" value="Genomic_DNA"/>
</dbReference>
<name>A0A4R0W9T6_BIFLL</name>
<comment type="caution">
    <text evidence="4">The sequence shown here is derived from an EMBL/GenBank/DDBJ whole genome shotgun (WGS) entry which is preliminary data.</text>
</comment>
<dbReference type="Proteomes" id="UP000294241">
    <property type="component" value="Unassembled WGS sequence"/>
</dbReference>
<evidence type="ECO:0000313" key="2">
    <source>
        <dbReference type="EMBL" id="TCD79028.1"/>
    </source>
</evidence>
<evidence type="ECO:0000313" key="5">
    <source>
        <dbReference type="Proteomes" id="UP000291501"/>
    </source>
</evidence>
<evidence type="ECO:0000313" key="7">
    <source>
        <dbReference type="Proteomes" id="UP000294241"/>
    </source>
</evidence>